<evidence type="ECO:0000256" key="1">
    <source>
        <dbReference type="SAM" id="MobiDB-lite"/>
    </source>
</evidence>
<sequence length="168" mass="19023">MENPNKKPSNKKINKTNPGESVRTYGNKPISERVGHTDNKSYKTMMNYTTSHDHASRNNKHGLKENIRLAASDPNGNYEIPYKHVKTDFDIIKGQGWQAKNKHFDGLCRDLESETKKNIDSGFLVADLSWSLAADGKSAKVETCIIEEETGRRLEIVDFIPGLKRNTF</sequence>
<organism evidence="2">
    <name type="scientific">viral metagenome</name>
    <dbReference type="NCBI Taxonomy" id="1070528"/>
    <lineage>
        <taxon>unclassified sequences</taxon>
        <taxon>metagenomes</taxon>
        <taxon>organismal metagenomes</taxon>
    </lineage>
</organism>
<proteinExistence type="predicted"/>
<dbReference type="AlphaFoldDB" id="A0A6C0C9B3"/>
<feature type="region of interest" description="Disordered" evidence="1">
    <location>
        <begin position="1"/>
        <end position="36"/>
    </location>
</feature>
<accession>A0A6C0C9B3</accession>
<reference evidence="2" key="1">
    <citation type="journal article" date="2020" name="Nature">
        <title>Giant virus diversity and host interactions through global metagenomics.</title>
        <authorList>
            <person name="Schulz F."/>
            <person name="Roux S."/>
            <person name="Paez-Espino D."/>
            <person name="Jungbluth S."/>
            <person name="Walsh D.A."/>
            <person name="Denef V.J."/>
            <person name="McMahon K.D."/>
            <person name="Konstantinidis K.T."/>
            <person name="Eloe-Fadrosh E.A."/>
            <person name="Kyrpides N.C."/>
            <person name="Woyke T."/>
        </authorList>
    </citation>
    <scope>NUCLEOTIDE SEQUENCE</scope>
    <source>
        <strain evidence="2">GVMAG-M-3300020192-26</strain>
    </source>
</reference>
<dbReference type="EMBL" id="MN739357">
    <property type="protein sequence ID" value="QHT00682.1"/>
    <property type="molecule type" value="Genomic_DNA"/>
</dbReference>
<protein>
    <submittedName>
        <fullName evidence="2">Uncharacterized protein</fullName>
    </submittedName>
</protein>
<evidence type="ECO:0000313" key="2">
    <source>
        <dbReference type="EMBL" id="QHT00682.1"/>
    </source>
</evidence>
<name>A0A6C0C9B3_9ZZZZ</name>